<evidence type="ECO:0000313" key="6">
    <source>
        <dbReference type="Proteomes" id="UP000516656"/>
    </source>
</evidence>
<reference evidence="5" key="2">
    <citation type="submission" date="2017-05" db="EMBL/GenBank/DDBJ databases">
        <title>Whole genome sequence of fish pathogenic bacteria, Photobacterium damselae subsp. piscicida, strain 91-197, isolated from hybrid striped bass (Morone sp.) in USA.</title>
        <authorList>
            <person name="Teru Y."/>
            <person name="Hikima J."/>
            <person name="Kono T."/>
            <person name="Sakai M."/>
            <person name="Takano T."/>
            <person name="Hawke J.P."/>
            <person name="Takeyama H."/>
            <person name="Aoki T."/>
        </authorList>
    </citation>
    <scope>NUCLEOTIDE SEQUENCE [LARGE SCALE GENOMIC DNA]</scope>
    <source>
        <strain evidence="5">91-197</strain>
    </source>
</reference>
<dbReference type="EMBL" id="AP018045">
    <property type="protein sequence ID" value="BAX53455.1"/>
    <property type="molecule type" value="Genomic_DNA"/>
</dbReference>
<organism evidence="4 6">
    <name type="scientific">Photobacterium damsela subsp. piscicida</name>
    <name type="common">Pasteurella piscicida</name>
    <dbReference type="NCBI Taxonomy" id="38294"/>
    <lineage>
        <taxon>Bacteria</taxon>
        <taxon>Pseudomonadati</taxon>
        <taxon>Pseudomonadota</taxon>
        <taxon>Gammaproteobacteria</taxon>
        <taxon>Vibrionales</taxon>
        <taxon>Vibrionaceae</taxon>
        <taxon>Photobacterium</taxon>
    </lineage>
</organism>
<evidence type="ECO:0000313" key="5">
    <source>
        <dbReference type="Proteomes" id="UP000218676"/>
    </source>
</evidence>
<feature type="chain" id="PRO_5041601212" evidence="1">
    <location>
        <begin position="19"/>
        <end position="145"/>
    </location>
</feature>
<dbReference type="RefSeq" id="WP_086956998.1">
    <property type="nucleotide sequence ID" value="NZ_AP018045.1"/>
</dbReference>
<keyword evidence="1" id="KW-0732">Signal</keyword>
<dbReference type="Proteomes" id="UP000516656">
    <property type="component" value="Chromosome 1"/>
</dbReference>
<feature type="signal peptide" evidence="1">
    <location>
        <begin position="1"/>
        <end position="18"/>
    </location>
</feature>
<accession>A0A1V1V3R8</accession>
<evidence type="ECO:0000259" key="2">
    <source>
        <dbReference type="Pfam" id="PF04945"/>
    </source>
</evidence>
<feature type="domain" description="YHS" evidence="2">
    <location>
        <begin position="38"/>
        <end position="84"/>
    </location>
</feature>
<dbReference type="Proteomes" id="UP000218676">
    <property type="component" value="Chromosome 1"/>
</dbReference>
<protein>
    <submittedName>
        <fullName evidence="3">YHS domain protein</fullName>
    </submittedName>
    <submittedName>
        <fullName evidence="4">YHS domain-containing protein</fullName>
    </submittedName>
</protein>
<reference evidence="3" key="1">
    <citation type="journal article" date="2017" name="Genome Announc.">
        <title>Whole-Genome Sequence of Photobacterium damselae subsp. piscicida Strain 91-197, Isolated from Hybrid Striped Bass (Morone sp.) in the United States.</title>
        <authorList>
            <person name="Teru Y."/>
            <person name="Hikima J."/>
            <person name="Kono T."/>
            <person name="Sakai M."/>
            <person name="Takano T."/>
            <person name="Hawke J.P."/>
            <person name="Takeyama H."/>
            <person name="Aoki T."/>
        </authorList>
    </citation>
    <scope>NUCLEOTIDE SEQUENCE</scope>
    <source>
        <strain evidence="3">91-197</strain>
    </source>
</reference>
<dbReference type="AlphaFoldDB" id="A0A1V1V3R8"/>
<dbReference type="Pfam" id="PF04945">
    <property type="entry name" value="YHS"/>
    <property type="match status" value="1"/>
</dbReference>
<dbReference type="NCBIfam" id="NF041384">
    <property type="entry name" value="YHS_seleno_dom"/>
    <property type="match status" value="1"/>
</dbReference>
<evidence type="ECO:0000313" key="3">
    <source>
        <dbReference type="EMBL" id="BAX53455.1"/>
    </source>
</evidence>
<evidence type="ECO:0000256" key="1">
    <source>
        <dbReference type="SAM" id="SignalP"/>
    </source>
</evidence>
<dbReference type="EMBL" id="CP061854">
    <property type="protein sequence ID" value="QOD57448.1"/>
    <property type="molecule type" value="Genomic_DNA"/>
</dbReference>
<reference evidence="4 6" key="3">
    <citation type="submission" date="2020-09" db="EMBL/GenBank/DDBJ databases">
        <title>Complete, closed and curated genome sequences of Photobacterium damselae subsp. piscicida isolates from Australia indicate localised evolution and additional plasmid-borne pathogenicity mechanisms.</title>
        <authorList>
            <person name="Baseggio L."/>
            <person name="Silayeva O."/>
            <person name="Buller N."/>
            <person name="Landos M."/>
            <person name="Engelstaedter J."/>
            <person name="Barnes A.C."/>
        </authorList>
    </citation>
    <scope>NUCLEOTIDE SEQUENCE [LARGE SCALE GENOMIC DNA]</scope>
    <source>
        <strain evidence="4 6">AS-16-0540-1</strain>
    </source>
</reference>
<evidence type="ECO:0000313" key="4">
    <source>
        <dbReference type="EMBL" id="QOD57448.1"/>
    </source>
</evidence>
<sequence>MKKLLLIFSLLFSFSSYAADPIYTKIFSSKAVDGYDVVSYFTEGKPTKGDQQFHTEYQGATWLFSSKENLALFKQDPTKYAPQYGGYCAWAVGADNSLAPGNPKYWKIVDGKLYLNYDKNVQETWLTDVPGFITKANHNWPALIK</sequence>
<dbReference type="InterPro" id="IPR007029">
    <property type="entry name" value="YHS_dom"/>
</dbReference>
<proteinExistence type="predicted"/>
<name>A0A1V1V3R8_PHODP</name>
<gene>
    <name evidence="4" type="ORF">IC627_05755</name>
    <name evidence="3" type="ORF">PDPUS_1_02081</name>
</gene>